<dbReference type="AlphaFoldDB" id="A0A0J1BBK1"/>
<dbReference type="EMBL" id="LECT01000030">
    <property type="protein sequence ID" value="KLU04022.1"/>
    <property type="molecule type" value="Genomic_DNA"/>
</dbReference>
<sequence length="43" mass="4884">MFLFVTTSVIDTRETVWTPHRSLNTSIDTDVTPFILMLPNDAS</sequence>
<proteinExistence type="predicted"/>
<comment type="caution">
    <text evidence="1">The sequence shown here is derived from an EMBL/GenBank/DDBJ whole genome shotgun (WGS) entry which is preliminary data.</text>
</comment>
<accession>A0A0J1BBK1</accession>
<evidence type="ECO:0000313" key="2">
    <source>
        <dbReference type="Proteomes" id="UP000036367"/>
    </source>
</evidence>
<protein>
    <submittedName>
        <fullName evidence="1">Uncharacterized protein</fullName>
    </submittedName>
</protein>
<dbReference type="STRING" id="595434.RISK_003991"/>
<dbReference type="Proteomes" id="UP000036367">
    <property type="component" value="Unassembled WGS sequence"/>
</dbReference>
<gene>
    <name evidence="1" type="ORF">RISK_003991</name>
</gene>
<organism evidence="1 2">
    <name type="scientific">Rhodopirellula islandica</name>
    <dbReference type="NCBI Taxonomy" id="595434"/>
    <lineage>
        <taxon>Bacteria</taxon>
        <taxon>Pseudomonadati</taxon>
        <taxon>Planctomycetota</taxon>
        <taxon>Planctomycetia</taxon>
        <taxon>Pirellulales</taxon>
        <taxon>Pirellulaceae</taxon>
        <taxon>Rhodopirellula</taxon>
    </lineage>
</organism>
<name>A0A0J1BBK1_RHOIS</name>
<evidence type="ECO:0000313" key="1">
    <source>
        <dbReference type="EMBL" id="KLU04022.1"/>
    </source>
</evidence>
<reference evidence="1" key="1">
    <citation type="submission" date="2015-05" db="EMBL/GenBank/DDBJ databases">
        <title>Permanent draft genome of Rhodopirellula islandicus K833.</title>
        <authorList>
            <person name="Kizina J."/>
            <person name="Richter M."/>
            <person name="Glockner F.O."/>
            <person name="Harder J."/>
        </authorList>
    </citation>
    <scope>NUCLEOTIDE SEQUENCE [LARGE SCALE GENOMIC DNA]</scope>
    <source>
        <strain evidence="1">K833</strain>
    </source>
</reference>
<dbReference type="PATRIC" id="fig|595434.4.peg.3781"/>
<keyword evidence="2" id="KW-1185">Reference proteome</keyword>